<comment type="similarity">
    <text evidence="2">Belongs to the glycosyl hydrolase 79 family.</text>
</comment>
<accession>A0AAE1MKC1</accession>
<evidence type="ECO:0000256" key="3">
    <source>
        <dbReference type="ARBA" id="ARBA00022525"/>
    </source>
</evidence>
<dbReference type="Proteomes" id="UP001293593">
    <property type="component" value="Unassembled WGS sequence"/>
</dbReference>
<comment type="function">
    <text evidence="10">Endoglycosidase which is a cell surface and extracellular matrix-degrading enzyme. Cleaves heparan sulfate proteoglycans (HSPGs) into heparan sulfate side chains and core proteoglycans.</text>
</comment>
<feature type="chain" id="PRO_5042251377" description="Heparanase-like protein 2" evidence="11">
    <location>
        <begin position="24"/>
        <end position="521"/>
    </location>
</feature>
<comment type="subcellular location">
    <subcellularLocation>
        <location evidence="9">Lysosome membrane</location>
        <topology evidence="9">Peripheral membrane protein</topology>
    </subcellularLocation>
    <subcellularLocation>
        <location evidence="1">Secreted</location>
    </subcellularLocation>
</comment>
<evidence type="ECO:0000313" key="13">
    <source>
        <dbReference type="Proteomes" id="UP001293593"/>
    </source>
</evidence>
<dbReference type="SUPFAM" id="SSF51445">
    <property type="entry name" value="(Trans)glycosidases"/>
    <property type="match status" value="1"/>
</dbReference>
<dbReference type="GO" id="GO:0005765">
    <property type="term" value="C:lysosomal membrane"/>
    <property type="evidence" value="ECO:0007669"/>
    <property type="project" value="UniProtKB-SubCell"/>
</dbReference>
<name>A0AAE1MKC1_9FABA</name>
<comment type="caution">
    <text evidence="12">The sequence shown here is derived from an EMBL/GenBank/DDBJ whole genome shotgun (WGS) entry which is preliminary data.</text>
</comment>
<protein>
    <recommendedName>
        <fullName evidence="14">Heparanase-like protein 2</fullName>
    </recommendedName>
</protein>
<evidence type="ECO:0000256" key="1">
    <source>
        <dbReference type="ARBA" id="ARBA00004613"/>
    </source>
</evidence>
<evidence type="ECO:0000256" key="9">
    <source>
        <dbReference type="ARBA" id="ARBA00023765"/>
    </source>
</evidence>
<gene>
    <name evidence="12" type="ORF">QN277_028940</name>
</gene>
<dbReference type="AlphaFoldDB" id="A0AAE1MKC1"/>
<organism evidence="12 13">
    <name type="scientific">Acacia crassicarpa</name>
    <name type="common">northern wattle</name>
    <dbReference type="NCBI Taxonomy" id="499986"/>
    <lineage>
        <taxon>Eukaryota</taxon>
        <taxon>Viridiplantae</taxon>
        <taxon>Streptophyta</taxon>
        <taxon>Embryophyta</taxon>
        <taxon>Tracheophyta</taxon>
        <taxon>Spermatophyta</taxon>
        <taxon>Magnoliopsida</taxon>
        <taxon>eudicotyledons</taxon>
        <taxon>Gunneridae</taxon>
        <taxon>Pentapetalae</taxon>
        <taxon>rosids</taxon>
        <taxon>fabids</taxon>
        <taxon>Fabales</taxon>
        <taxon>Fabaceae</taxon>
        <taxon>Caesalpinioideae</taxon>
        <taxon>mimosoid clade</taxon>
        <taxon>Acacieae</taxon>
        <taxon>Acacia</taxon>
    </lineage>
</organism>
<keyword evidence="8" id="KW-0458">Lysosome</keyword>
<keyword evidence="3" id="KW-0964">Secreted</keyword>
<evidence type="ECO:0000256" key="5">
    <source>
        <dbReference type="ARBA" id="ARBA00022801"/>
    </source>
</evidence>
<keyword evidence="7" id="KW-0325">Glycoprotein</keyword>
<evidence type="ECO:0000256" key="7">
    <source>
        <dbReference type="ARBA" id="ARBA00023180"/>
    </source>
</evidence>
<dbReference type="GO" id="GO:0005576">
    <property type="term" value="C:extracellular region"/>
    <property type="evidence" value="ECO:0007669"/>
    <property type="project" value="UniProtKB-SubCell"/>
</dbReference>
<feature type="signal peptide" evidence="11">
    <location>
        <begin position="1"/>
        <end position="23"/>
    </location>
</feature>
<dbReference type="Pfam" id="PF03662">
    <property type="entry name" value="Glyco_hydro_79n"/>
    <property type="match status" value="1"/>
</dbReference>
<dbReference type="PANTHER" id="PTHR14363:SF13">
    <property type="entry name" value="OS07G0598400 PROTEIN"/>
    <property type="match status" value="1"/>
</dbReference>
<dbReference type="InterPro" id="IPR005199">
    <property type="entry name" value="Glyco_hydro_79"/>
</dbReference>
<dbReference type="GO" id="GO:0004566">
    <property type="term" value="F:beta-glucuronidase activity"/>
    <property type="evidence" value="ECO:0007669"/>
    <property type="project" value="TreeGrafter"/>
</dbReference>
<dbReference type="FunFam" id="3.20.20.80:FF:000023">
    <property type="entry name" value="heparanase-like protein 3"/>
    <property type="match status" value="1"/>
</dbReference>
<keyword evidence="6" id="KW-0472">Membrane</keyword>
<dbReference type="GO" id="GO:0009505">
    <property type="term" value="C:plant-type cell wall"/>
    <property type="evidence" value="ECO:0007669"/>
    <property type="project" value="TreeGrafter"/>
</dbReference>
<dbReference type="Gene3D" id="3.20.20.80">
    <property type="entry name" value="Glycosidases"/>
    <property type="match status" value="1"/>
</dbReference>
<dbReference type="PANTHER" id="PTHR14363">
    <property type="entry name" value="HEPARANASE-RELATED"/>
    <property type="match status" value="1"/>
</dbReference>
<evidence type="ECO:0000256" key="11">
    <source>
        <dbReference type="SAM" id="SignalP"/>
    </source>
</evidence>
<reference evidence="12" key="1">
    <citation type="submission" date="2023-10" db="EMBL/GenBank/DDBJ databases">
        <title>Chromosome-level genome of the transformable northern wattle, Acacia crassicarpa.</title>
        <authorList>
            <person name="Massaro I."/>
            <person name="Sinha N.R."/>
            <person name="Poethig S."/>
            <person name="Leichty A.R."/>
        </authorList>
    </citation>
    <scope>NUCLEOTIDE SEQUENCE</scope>
    <source>
        <strain evidence="12">Acra3RX</strain>
        <tissue evidence="12">Leaf</tissue>
    </source>
</reference>
<proteinExistence type="inferred from homology"/>
<dbReference type="InterPro" id="IPR017853">
    <property type="entry name" value="GH"/>
</dbReference>
<keyword evidence="5" id="KW-0378">Hydrolase</keyword>
<keyword evidence="4 11" id="KW-0732">Signal</keyword>
<evidence type="ECO:0000256" key="2">
    <source>
        <dbReference type="ARBA" id="ARBA00009800"/>
    </source>
</evidence>
<evidence type="ECO:0000256" key="10">
    <source>
        <dbReference type="ARBA" id="ARBA00055929"/>
    </source>
</evidence>
<evidence type="ECO:0000256" key="8">
    <source>
        <dbReference type="ARBA" id="ARBA00023228"/>
    </source>
</evidence>
<dbReference type="EMBL" id="JAWXYG010000009">
    <property type="protein sequence ID" value="KAK4263546.1"/>
    <property type="molecule type" value="Genomic_DNA"/>
</dbReference>
<evidence type="ECO:0000256" key="4">
    <source>
        <dbReference type="ARBA" id="ARBA00022729"/>
    </source>
</evidence>
<evidence type="ECO:0000256" key="6">
    <source>
        <dbReference type="ARBA" id="ARBA00023136"/>
    </source>
</evidence>
<evidence type="ECO:0000313" key="12">
    <source>
        <dbReference type="EMBL" id="KAK4263546.1"/>
    </source>
</evidence>
<sequence>MEAKFSFVCVLVSLLSLFSLCYSEDSDLNVKLVTSIANTDDNFICATLDWWPSDKCDYGQCPWARAGMFNLDLNNKILLNAVKELNPLRIRLGGSVQDQIVYQFGDMKTCPQMKKDDDGMFGFSHGCLNRTRWDQINHFLNTTGVKLTFGLNELIGKKKPLNESQEGGALVWEGDWDSSNAASLMAYSLSKGYKIDSYELGNELCGAGVSARVKSVQYAKDMTKLRELVDALYPDPTTRPQVLGPAGFYDKEWFNTFLQHTKPGVLDGVTHHIYNLGAGVDKTLINKIQDPYFLSQTAQTFKDISTAVNEYTPWAQPWVGESGGAYNSGGKDVSHTFVNGFWYLDQLGMTSTFNHAVYCRQTLIGGNYALLNTTSFIPNPDYYGALLWHRLMGSKVLSVNHGGSPYLRTYAHCSKNNTGVTLLLINMSNSTSFNVTVKPDMNLYPDKIVNSEKREEYHLTPKVGNIQSDVVLLNGKALRLTESQEIPSLKPILVNPSSPITVAADSFVFARLGYLNTPACD</sequence>
<keyword evidence="13" id="KW-1185">Reference proteome</keyword>
<evidence type="ECO:0008006" key="14">
    <source>
        <dbReference type="Google" id="ProtNLM"/>
    </source>
</evidence>